<evidence type="ECO:0000313" key="2">
    <source>
        <dbReference type="Proteomes" id="UP000515683"/>
    </source>
</evidence>
<gene>
    <name evidence="1" type="ORF">SSCSM1_120</name>
</gene>
<dbReference type="EMBL" id="MK867354">
    <property type="protein sequence ID" value="QFG06378.1"/>
    <property type="molecule type" value="Genomic_DNA"/>
</dbReference>
<evidence type="ECO:0000313" key="1">
    <source>
        <dbReference type="EMBL" id="QFG06378.1"/>
    </source>
</evidence>
<sequence length="204" mass="23899">MSIELIPLFSVPVIKFKFSKHNNYKFPTIEKQERIPDGWELSLNSSYPCIEDNDPYIFPETRDCIERDLFADVQAVLKRLGVSYKGAYFTDIWYNVYHEDQGQEPHDHLLNAGEPNSYWSGIYYNCGASPTKFHNAHRYMKLCMPPDIHPDSPIGEMYNDMHDQEVEDGDVILFPPWLVHEVVPDKTRTDMRLTFTFNVGYNHE</sequence>
<dbReference type="Pfam" id="PF13759">
    <property type="entry name" value="2OG-FeII_Oxy_5"/>
    <property type="match status" value="1"/>
</dbReference>
<reference evidence="1" key="1">
    <citation type="submission" date="2019-04" db="EMBL/GenBank/DDBJ databases">
        <title>Genomic and proteomic characterization of cyanophage S-SCSM1 provides new insights into understanding the viral gene diversity and phage-host interactions.</title>
        <authorList>
            <person name="Wang Q."/>
            <person name="Xu Y."/>
            <person name="Jiao N."/>
            <person name="Zhang R."/>
        </authorList>
    </citation>
    <scope>NUCLEOTIDE SEQUENCE [LARGE SCALE GENOMIC DNA]</scope>
</reference>
<dbReference type="Proteomes" id="UP000515683">
    <property type="component" value="Segment"/>
</dbReference>
<accession>A0A6M2ZHH0</accession>
<keyword evidence="2" id="KW-1185">Reference proteome</keyword>
<name>A0A6M2ZHH0_9CAUD</name>
<dbReference type="Gene3D" id="2.60.120.620">
    <property type="entry name" value="q2cbj1_9rhob like domain"/>
    <property type="match status" value="1"/>
</dbReference>
<proteinExistence type="predicted"/>
<protein>
    <submittedName>
        <fullName evidence="1">2OG-Fe(II) oxygenase superfamily protein</fullName>
    </submittedName>
</protein>
<organism evidence="1 2">
    <name type="scientific">Synechococcus phage S-SCSM1</name>
    <dbReference type="NCBI Taxonomy" id="2588487"/>
    <lineage>
        <taxon>Viruses</taxon>
        <taxon>Duplodnaviria</taxon>
        <taxon>Heunggongvirae</taxon>
        <taxon>Uroviricota</taxon>
        <taxon>Caudoviricetes</taxon>
        <taxon>Pantevenvirales</taxon>
        <taxon>Kyanoviridae</taxon>
        <taxon>Zhoulongquanvirus</taxon>
        <taxon>Zhoulongquanvirus esscess</taxon>
    </lineage>
</organism>
<dbReference type="InterPro" id="IPR012668">
    <property type="entry name" value="CHP02466"/>
</dbReference>